<dbReference type="PANTHER" id="PTHR34776:SF1">
    <property type="entry name" value="F17F16.3 PROTEIN"/>
    <property type="match status" value="1"/>
</dbReference>
<feature type="compositionally biased region" description="Basic and acidic residues" evidence="1">
    <location>
        <begin position="16"/>
        <end position="27"/>
    </location>
</feature>
<dbReference type="STRING" id="5217.A0A4Q1BTE8"/>
<proteinExistence type="predicted"/>
<feature type="compositionally biased region" description="Basic residues" evidence="1">
    <location>
        <begin position="29"/>
        <end position="38"/>
    </location>
</feature>
<sequence length="393" mass="43164">MVATRSKTQNGTQTAGEKRPAETETKKSSPSKKAKKGIQKLEVGDDGEVGLTKEQPEVQPANGHEQVEVKNGHSVEEEKEDTVEEPAEVKTKEVDESTKEKSVAPVAENEQPKHGTLEAGHIYFMYRPKVDAEEVESIDDVSKFHILLIPTSAPHDHAHFHRIISVGKKKMPDPGAKHQVIWGSMVGVGNDKSALKDAFGAYDYDTKTRGTRHQPAARPAARGHYILHSPQDTLADSPEHNRQRDYKVLLAYEITTPAAEAFGEVQKELGLALKDAVALQVKDPNADAGSNPRAASLPKEKRASYSTELQELFKNRRFIPANPPAFLSYTGTELLIISSPHELEESLGVHGDQVEKDLDEVAAVEKVGVEAALKELRMSKEDTEIEALEGAWV</sequence>
<feature type="compositionally biased region" description="Acidic residues" evidence="1">
    <location>
        <begin position="77"/>
        <end position="86"/>
    </location>
</feature>
<dbReference type="OMA" id="GSWIVQS"/>
<dbReference type="VEuPathDB" id="FungiDB:TREMEDRAFT_74695"/>
<accession>A0A4Q1BTE8</accession>
<gene>
    <name evidence="2" type="ORF">M231_01418</name>
</gene>
<feature type="region of interest" description="Disordered" evidence="1">
    <location>
        <begin position="283"/>
        <end position="302"/>
    </location>
</feature>
<dbReference type="PANTHER" id="PTHR34776">
    <property type="entry name" value="F17F16.3 PROTEIN"/>
    <property type="match status" value="1"/>
</dbReference>
<feature type="compositionally biased region" description="Polar residues" evidence="1">
    <location>
        <begin position="1"/>
        <end position="15"/>
    </location>
</feature>
<dbReference type="AlphaFoldDB" id="A0A4Q1BTE8"/>
<keyword evidence="3" id="KW-1185">Reference proteome</keyword>
<feature type="compositionally biased region" description="Basic and acidic residues" evidence="1">
    <location>
        <begin position="87"/>
        <end position="102"/>
    </location>
</feature>
<comment type="caution">
    <text evidence="2">The sequence shown here is derived from an EMBL/GenBank/DDBJ whole genome shotgun (WGS) entry which is preliminary data.</text>
</comment>
<feature type="region of interest" description="Disordered" evidence="1">
    <location>
        <begin position="1"/>
        <end position="111"/>
    </location>
</feature>
<protein>
    <submittedName>
        <fullName evidence="2">Uncharacterized protein</fullName>
    </submittedName>
</protein>
<feature type="compositionally biased region" description="Basic and acidic residues" evidence="1">
    <location>
        <begin position="65"/>
        <end position="76"/>
    </location>
</feature>
<organism evidence="2 3">
    <name type="scientific">Tremella mesenterica</name>
    <name type="common">Jelly fungus</name>
    <dbReference type="NCBI Taxonomy" id="5217"/>
    <lineage>
        <taxon>Eukaryota</taxon>
        <taxon>Fungi</taxon>
        <taxon>Dikarya</taxon>
        <taxon>Basidiomycota</taxon>
        <taxon>Agaricomycotina</taxon>
        <taxon>Tremellomycetes</taxon>
        <taxon>Tremellales</taxon>
        <taxon>Tremellaceae</taxon>
        <taxon>Tremella</taxon>
    </lineage>
</organism>
<evidence type="ECO:0000313" key="3">
    <source>
        <dbReference type="Proteomes" id="UP000289152"/>
    </source>
</evidence>
<dbReference type="EMBL" id="SDIL01000010">
    <property type="protein sequence ID" value="RXK41268.1"/>
    <property type="molecule type" value="Genomic_DNA"/>
</dbReference>
<evidence type="ECO:0000313" key="2">
    <source>
        <dbReference type="EMBL" id="RXK41268.1"/>
    </source>
</evidence>
<dbReference type="InParanoid" id="A0A4Q1BTE8"/>
<name>A0A4Q1BTE8_TREME</name>
<evidence type="ECO:0000256" key="1">
    <source>
        <dbReference type="SAM" id="MobiDB-lite"/>
    </source>
</evidence>
<reference evidence="2 3" key="1">
    <citation type="submission" date="2016-06" db="EMBL/GenBank/DDBJ databases">
        <title>Evolution of pathogenesis and genome organization in the Tremellales.</title>
        <authorList>
            <person name="Cuomo C."/>
            <person name="Litvintseva A."/>
            <person name="Heitman J."/>
            <person name="Chen Y."/>
            <person name="Sun S."/>
            <person name="Springer D."/>
            <person name="Dromer F."/>
            <person name="Young S."/>
            <person name="Zeng Q."/>
            <person name="Chapman S."/>
            <person name="Gujja S."/>
            <person name="Saif S."/>
            <person name="Birren B."/>
        </authorList>
    </citation>
    <scope>NUCLEOTIDE SEQUENCE [LARGE SCALE GENOMIC DNA]</scope>
    <source>
        <strain evidence="2 3">ATCC 28783</strain>
    </source>
</reference>
<dbReference type="Proteomes" id="UP000289152">
    <property type="component" value="Unassembled WGS sequence"/>
</dbReference>
<dbReference type="OrthoDB" id="1028014at2759"/>